<accession>A0A9N8ZU88</accession>
<gene>
    <name evidence="1" type="ORF">FCALED_LOCUS4079</name>
</gene>
<proteinExistence type="predicted"/>
<comment type="caution">
    <text evidence="1">The sequence shown here is derived from an EMBL/GenBank/DDBJ whole genome shotgun (WGS) entry which is preliminary data.</text>
</comment>
<dbReference type="AlphaFoldDB" id="A0A9N8ZU88"/>
<evidence type="ECO:0000313" key="2">
    <source>
        <dbReference type="Proteomes" id="UP000789570"/>
    </source>
</evidence>
<evidence type="ECO:0000313" key="1">
    <source>
        <dbReference type="EMBL" id="CAG8508635.1"/>
    </source>
</evidence>
<reference evidence="1" key="1">
    <citation type="submission" date="2021-06" db="EMBL/GenBank/DDBJ databases">
        <authorList>
            <person name="Kallberg Y."/>
            <person name="Tangrot J."/>
            <person name="Rosling A."/>
        </authorList>
    </citation>
    <scope>NUCLEOTIDE SEQUENCE</scope>
    <source>
        <strain evidence="1">UK204</strain>
    </source>
</reference>
<keyword evidence="2" id="KW-1185">Reference proteome</keyword>
<organism evidence="1 2">
    <name type="scientific">Funneliformis caledonium</name>
    <dbReference type="NCBI Taxonomy" id="1117310"/>
    <lineage>
        <taxon>Eukaryota</taxon>
        <taxon>Fungi</taxon>
        <taxon>Fungi incertae sedis</taxon>
        <taxon>Mucoromycota</taxon>
        <taxon>Glomeromycotina</taxon>
        <taxon>Glomeromycetes</taxon>
        <taxon>Glomerales</taxon>
        <taxon>Glomeraceae</taxon>
        <taxon>Funneliformis</taxon>
    </lineage>
</organism>
<protein>
    <submittedName>
        <fullName evidence="1">7903_t:CDS:1</fullName>
    </submittedName>
</protein>
<sequence length="41" mass="4764">MERRSLSSDYQKYVTLCELGLTLDSLVKRLNTYEVLLKGKV</sequence>
<dbReference type="Proteomes" id="UP000789570">
    <property type="component" value="Unassembled WGS sequence"/>
</dbReference>
<name>A0A9N8ZU88_9GLOM</name>
<dbReference type="EMBL" id="CAJVPQ010000765">
    <property type="protein sequence ID" value="CAG8508635.1"/>
    <property type="molecule type" value="Genomic_DNA"/>
</dbReference>